<dbReference type="PANTHER" id="PTHR30443:SF0">
    <property type="entry name" value="PHOSPHOETHANOLAMINE TRANSFERASE EPTA"/>
    <property type="match status" value="1"/>
</dbReference>
<evidence type="ECO:0000256" key="3">
    <source>
        <dbReference type="ARBA" id="ARBA00022519"/>
    </source>
</evidence>
<name>A0A5D4XUD4_9GAMM</name>
<evidence type="ECO:0000259" key="9">
    <source>
        <dbReference type="Pfam" id="PF00884"/>
    </source>
</evidence>
<dbReference type="SUPFAM" id="SSF53649">
    <property type="entry name" value="Alkaline phosphatase-like"/>
    <property type="match status" value="1"/>
</dbReference>
<feature type="transmembrane region" description="Helical" evidence="8">
    <location>
        <begin position="26"/>
        <end position="47"/>
    </location>
</feature>
<organism evidence="11 12">
    <name type="scientific">Luteimonas viscosa</name>
    <dbReference type="NCBI Taxonomy" id="1132694"/>
    <lineage>
        <taxon>Bacteria</taxon>
        <taxon>Pseudomonadati</taxon>
        <taxon>Pseudomonadota</taxon>
        <taxon>Gammaproteobacteria</taxon>
        <taxon>Lysobacterales</taxon>
        <taxon>Lysobacteraceae</taxon>
        <taxon>Luteimonas</taxon>
    </lineage>
</organism>
<reference evidence="11 12" key="1">
    <citation type="submission" date="2019-08" db="EMBL/GenBank/DDBJ databases">
        <title>Luteimonas viscosus sp. nov., isolated from soil of a sunflower field.</title>
        <authorList>
            <person name="Jianli Z."/>
            <person name="Ying Z."/>
        </authorList>
    </citation>
    <scope>NUCLEOTIDE SEQUENCE [LARGE SCALE GENOMIC DNA]</scope>
    <source>
        <strain evidence="11 12">XBU10</strain>
    </source>
</reference>
<comment type="subcellular location">
    <subcellularLocation>
        <location evidence="1">Cell inner membrane</location>
        <topology evidence="1">Multi-pass membrane protein</topology>
    </subcellularLocation>
</comment>
<evidence type="ECO:0000256" key="1">
    <source>
        <dbReference type="ARBA" id="ARBA00004429"/>
    </source>
</evidence>
<evidence type="ECO:0000313" key="11">
    <source>
        <dbReference type="EMBL" id="TYT26602.1"/>
    </source>
</evidence>
<keyword evidence="4 11" id="KW-0808">Transferase</keyword>
<accession>A0A5D4XUD4</accession>
<feature type="transmembrane region" description="Helical" evidence="8">
    <location>
        <begin position="90"/>
        <end position="111"/>
    </location>
</feature>
<dbReference type="PANTHER" id="PTHR30443">
    <property type="entry name" value="INNER MEMBRANE PROTEIN"/>
    <property type="match status" value="1"/>
</dbReference>
<gene>
    <name evidence="11" type="primary">eptA</name>
    <name evidence="11" type="ORF">FZO89_10230</name>
</gene>
<feature type="transmembrane region" description="Helical" evidence="8">
    <location>
        <begin position="59"/>
        <end position="83"/>
    </location>
</feature>
<keyword evidence="5 8" id="KW-0812">Transmembrane</keyword>
<keyword evidence="3" id="KW-0997">Cell inner membrane</keyword>
<dbReference type="EMBL" id="VTFT01000001">
    <property type="protein sequence ID" value="TYT26602.1"/>
    <property type="molecule type" value="Genomic_DNA"/>
</dbReference>
<sequence length="532" mass="58578">MPVTASRSLSGAFIPRMRWHSRTPGFILAWALFNAVAYHVPLYLFGIDHLDVASLPAGMTLLTLFIVVVAMTALSIGFIALIVPRLVKPLCMVMAIANAIALYFVVTYGVVLDKTMMGNVFNTDMSEAAGLLHPWMLVYAFFLGIVPCWVLLQVRVTHTPFFKRLAMPIAAGFLTLCWVYGASHGWLWIDKHAKQIGGMVLPWSYVVNGGWYLAGSAPPRERKLLPAAHFVSNERKVVFLMIGESARARNSSLYGYGRQTNPAIAKAGATVFRTARSCATYTTAALECILAHQEPGTRASWEPLTSYLQRHGVEVTWRTNNSGEPPMDVRHFERLGDVNAGCTGEACDYDEALLRGIEARIAASDQQRILVVFHLEGSHGPAYNVRYPSRFNVFTPVCASVQLHQCSSEELVNAYDNTIAYTDFVVAQAIGILKRLQGYSTSLIYVSDHGESLGEYNLYLHGTPWSIAPDVQKEIPLIVWDSGAAHSSADTTSTVEGAFSQANVFHSVMGAFAMRSDIYQPALNLFSPESHE</sequence>
<dbReference type="InterPro" id="IPR058130">
    <property type="entry name" value="PEA_transf_C"/>
</dbReference>
<keyword evidence="12" id="KW-1185">Reference proteome</keyword>
<evidence type="ECO:0000256" key="2">
    <source>
        <dbReference type="ARBA" id="ARBA00022475"/>
    </source>
</evidence>
<dbReference type="GO" id="GO:0016776">
    <property type="term" value="F:phosphotransferase activity, phosphate group as acceptor"/>
    <property type="evidence" value="ECO:0007669"/>
    <property type="project" value="TreeGrafter"/>
</dbReference>
<dbReference type="Proteomes" id="UP000324973">
    <property type="component" value="Unassembled WGS sequence"/>
</dbReference>
<dbReference type="OrthoDB" id="9786870at2"/>
<dbReference type="InterPro" id="IPR012549">
    <property type="entry name" value="EptA-like_N"/>
</dbReference>
<comment type="caution">
    <text evidence="11">The sequence shown here is derived from an EMBL/GenBank/DDBJ whole genome shotgun (WGS) entry which is preliminary data.</text>
</comment>
<feature type="domain" description="Phosphoethanolamine transferase N-terminal" evidence="10">
    <location>
        <begin position="73"/>
        <end position="213"/>
    </location>
</feature>
<feature type="transmembrane region" description="Helical" evidence="8">
    <location>
        <begin position="164"/>
        <end position="189"/>
    </location>
</feature>
<dbReference type="Gene3D" id="3.40.720.10">
    <property type="entry name" value="Alkaline Phosphatase, subunit A"/>
    <property type="match status" value="1"/>
</dbReference>
<dbReference type="CDD" id="cd16017">
    <property type="entry name" value="LptA"/>
    <property type="match status" value="1"/>
</dbReference>
<dbReference type="InterPro" id="IPR040423">
    <property type="entry name" value="PEA_transferase"/>
</dbReference>
<dbReference type="Pfam" id="PF08019">
    <property type="entry name" value="EptA_B_N"/>
    <property type="match status" value="1"/>
</dbReference>
<dbReference type="NCBIfam" id="NF007160">
    <property type="entry name" value="PRK09598.1"/>
    <property type="match status" value="1"/>
</dbReference>
<feature type="transmembrane region" description="Helical" evidence="8">
    <location>
        <begin position="131"/>
        <end position="152"/>
    </location>
</feature>
<evidence type="ECO:0000256" key="6">
    <source>
        <dbReference type="ARBA" id="ARBA00022989"/>
    </source>
</evidence>
<evidence type="ECO:0000313" key="12">
    <source>
        <dbReference type="Proteomes" id="UP000324973"/>
    </source>
</evidence>
<feature type="domain" description="Sulfatase N-terminal" evidence="9">
    <location>
        <begin position="237"/>
        <end position="512"/>
    </location>
</feature>
<dbReference type="GO" id="GO:0009244">
    <property type="term" value="P:lipopolysaccharide core region biosynthetic process"/>
    <property type="evidence" value="ECO:0007669"/>
    <property type="project" value="TreeGrafter"/>
</dbReference>
<keyword evidence="2" id="KW-1003">Cell membrane</keyword>
<dbReference type="AlphaFoldDB" id="A0A5D4XUD4"/>
<dbReference type="InterPro" id="IPR000917">
    <property type="entry name" value="Sulfatase_N"/>
</dbReference>
<dbReference type="InterPro" id="IPR017850">
    <property type="entry name" value="Alkaline_phosphatase_core_sf"/>
</dbReference>
<protein>
    <submittedName>
        <fullName evidence="11">Phosphoethanolamine--lipid A transferase EptA</fullName>
    </submittedName>
</protein>
<evidence type="ECO:0000256" key="5">
    <source>
        <dbReference type="ARBA" id="ARBA00022692"/>
    </source>
</evidence>
<evidence type="ECO:0000256" key="4">
    <source>
        <dbReference type="ARBA" id="ARBA00022679"/>
    </source>
</evidence>
<keyword evidence="7 8" id="KW-0472">Membrane</keyword>
<dbReference type="GO" id="GO:0005886">
    <property type="term" value="C:plasma membrane"/>
    <property type="evidence" value="ECO:0007669"/>
    <property type="project" value="UniProtKB-SubCell"/>
</dbReference>
<proteinExistence type="predicted"/>
<keyword evidence="6 8" id="KW-1133">Transmembrane helix</keyword>
<evidence type="ECO:0000259" key="10">
    <source>
        <dbReference type="Pfam" id="PF08019"/>
    </source>
</evidence>
<evidence type="ECO:0000256" key="7">
    <source>
        <dbReference type="ARBA" id="ARBA00023136"/>
    </source>
</evidence>
<dbReference type="Pfam" id="PF00884">
    <property type="entry name" value="Sulfatase"/>
    <property type="match status" value="1"/>
</dbReference>
<evidence type="ECO:0000256" key="8">
    <source>
        <dbReference type="SAM" id="Phobius"/>
    </source>
</evidence>